<evidence type="ECO:0000313" key="4">
    <source>
        <dbReference type="EMBL" id="KAB2584042.1"/>
    </source>
</evidence>
<dbReference type="Proteomes" id="UP000325576">
    <property type="component" value="Unassembled WGS sequence"/>
</dbReference>
<dbReference type="FunFam" id="3.40.50.1820:FF:000089">
    <property type="entry name" value="Alpha/beta hydrolase"/>
    <property type="match status" value="1"/>
</dbReference>
<proteinExistence type="inferred from homology"/>
<dbReference type="AlphaFoldDB" id="A0A5N5E494"/>
<comment type="caution">
    <text evidence="4">The sequence shown here is derived from an EMBL/GenBank/DDBJ whole genome shotgun (WGS) entry which is preliminary data.</text>
</comment>
<dbReference type="InterPro" id="IPR050300">
    <property type="entry name" value="GDXG_lipolytic_enzyme"/>
</dbReference>
<reference evidence="4 5" key="1">
    <citation type="journal article" date="2017" name="Poromechanics V (2013)">
        <title>Genomic Characterization of the Arsenic-Tolerant Actinobacterium, &lt;i&gt;Rhodococcus erythropolis&lt;/i&gt; S43.</title>
        <authorList>
            <person name="Retamal-Morales G."/>
            <person name="Mehnert M."/>
            <person name="Schwabe R."/>
            <person name="Tischler D."/>
            <person name="Schloemann M."/>
            <person name="Levican G.J."/>
        </authorList>
    </citation>
    <scope>NUCLEOTIDE SEQUENCE [LARGE SCALE GENOMIC DNA]</scope>
    <source>
        <strain evidence="4 5">S43</strain>
    </source>
</reference>
<dbReference type="PANTHER" id="PTHR48081">
    <property type="entry name" value="AB HYDROLASE SUPERFAMILY PROTEIN C4A8.06C"/>
    <property type="match status" value="1"/>
</dbReference>
<sequence>MRDRAEASLVAAAFALPSAVKRRITGPPVVIEGNTLDADAHLLLTLAKTRPLPSHSTDPQSLAAARANLTRTAIMMGGRPAQVRTEEISVSGADGPLRARLYVPTADTGALLAYFHGGGWVQGGIESHDAPCRLLAETSGARVISVDYRLSPEFAFPTPVDDAYAAYQDIVDRAEEFGADPTRIAVGGDSAGGHLSATVALRARDDGKTPPAAQLLIYPATDFHEKAPSRTTFGEGFFLTEANMNFYESSFLGKDADRLDPLVSPLRAPDVAGLPPAIVITAGFDPLRDEGEAYAARLRDNGVHVTDRRYPGFIHGFVNILGPSAGSRAAVAEIGGMLRALLSRPTEFPAPYSPADRREALG</sequence>
<evidence type="ECO:0000313" key="5">
    <source>
        <dbReference type="Proteomes" id="UP000325576"/>
    </source>
</evidence>
<dbReference type="GO" id="GO:0016787">
    <property type="term" value="F:hydrolase activity"/>
    <property type="evidence" value="ECO:0007669"/>
    <property type="project" value="UniProtKB-KW"/>
</dbReference>
<dbReference type="Pfam" id="PF07859">
    <property type="entry name" value="Abhydrolase_3"/>
    <property type="match status" value="1"/>
</dbReference>
<organism evidence="4 5">
    <name type="scientific">Rhodococcus erythropolis</name>
    <name type="common">Arthrobacter picolinophilus</name>
    <dbReference type="NCBI Taxonomy" id="1833"/>
    <lineage>
        <taxon>Bacteria</taxon>
        <taxon>Bacillati</taxon>
        <taxon>Actinomycetota</taxon>
        <taxon>Actinomycetes</taxon>
        <taxon>Mycobacteriales</taxon>
        <taxon>Nocardiaceae</taxon>
        <taxon>Rhodococcus</taxon>
        <taxon>Rhodococcus erythropolis group</taxon>
    </lineage>
</organism>
<evidence type="ECO:0000259" key="3">
    <source>
        <dbReference type="Pfam" id="PF07859"/>
    </source>
</evidence>
<feature type="domain" description="Alpha/beta hydrolase fold-3" evidence="3">
    <location>
        <begin position="113"/>
        <end position="318"/>
    </location>
</feature>
<dbReference type="Gene3D" id="3.40.50.1820">
    <property type="entry name" value="alpha/beta hydrolase"/>
    <property type="match status" value="1"/>
</dbReference>
<comment type="similarity">
    <text evidence="1">Belongs to the 'GDXG' lipolytic enzyme family.</text>
</comment>
<evidence type="ECO:0000256" key="1">
    <source>
        <dbReference type="ARBA" id="ARBA00010515"/>
    </source>
</evidence>
<dbReference type="InterPro" id="IPR013094">
    <property type="entry name" value="AB_hydrolase_3"/>
</dbReference>
<dbReference type="PANTHER" id="PTHR48081:SF8">
    <property type="entry name" value="ALPHA_BETA HYDROLASE FOLD-3 DOMAIN-CONTAINING PROTEIN-RELATED"/>
    <property type="match status" value="1"/>
</dbReference>
<dbReference type="EMBL" id="MRBO01000479">
    <property type="protein sequence ID" value="KAB2584042.1"/>
    <property type="molecule type" value="Genomic_DNA"/>
</dbReference>
<dbReference type="SUPFAM" id="SSF53474">
    <property type="entry name" value="alpha/beta-Hydrolases"/>
    <property type="match status" value="1"/>
</dbReference>
<evidence type="ECO:0000256" key="2">
    <source>
        <dbReference type="ARBA" id="ARBA00022801"/>
    </source>
</evidence>
<protein>
    <submittedName>
        <fullName evidence="4">Esterase</fullName>
    </submittedName>
</protein>
<gene>
    <name evidence="4" type="ORF">BS297_17560</name>
</gene>
<accession>A0A5N5E494</accession>
<dbReference type="InterPro" id="IPR029058">
    <property type="entry name" value="AB_hydrolase_fold"/>
</dbReference>
<name>A0A5N5E494_RHOER</name>
<keyword evidence="2" id="KW-0378">Hydrolase</keyword>